<sequence>MELPLPLYTGFFPQMVLTVEELMHYRRLGKERVLQLVRIIDDADCVYRWTDIKAHNGRCVQKAQFIDIEPVTKQLASKEPSTLLKCSIHIVDVQADEILQAIAKVKTRDARRAMSYLHGEEVLDTQTLLTFPTASNHTKPSYSYRAIKWSLLKARQREGHKMKNLDFCYLEYAGKSKAQDTASSVVGFCIQESIATARQVPTLERYNILRGHLVRSGIVITKTHQSNILKVTAIAQIDGAMASIAARLTMEEIMVDFVAAVHRVKGLLERQRMGRLQYLDEWDFVSTKDRKACAVCLRGFYFHRKHHCTTCGEVVCSNCAPLRELEEPLDELTHCMRVCSVCMAQAGSRHDSNTVSGITGSEDDRLETTTYTTNVGTETYVGGLRYPKHREMQREDIDESLRKSSPKQALVRSPLPLFQQQHHPLSGHSDAQMNDFEDARNTQYPREVSESARREQQSSVLRHLTFSSSTMSAQAKKEALNKLVKHVRQIRDTINIAISEAEEEEERHSLLLESGHGEPDAGAEQHDGIFDRIMKIRDTLDVSSSDFDAVLESISHNDTVCPSDAHSDRLDSDLAFSFGEETGSEHTSAIESESTEFGSSRSSLLSASLHSLDHQDAGEPLPLPTPEQESAVEEARALEEAMQWVRQSEPTTTLRPPRPAPLVVVRTKIDDETDPEPFAKSAPAPTPIVNVSKNRGIERLAHKIGRLHQRLEATQCKSEATSSDPMSVVASPVTPTPLDVTAVNDEGDRNEDDEPEPEEQPTPYRSTAIPALQQSRGPATIDFRKEKQVEIANEEVPSSSSTTWKKPSPQRVWLSDPSRASSDLIAGLRGVMNSSELTHAPPRRRPVASPLETPSNSPSLTTAPSRNSFPVTSRRTLPSAAIPSFSSTRPTARASSALTPAHGTTIYVFDPEDRFQKVQRRSLGHRPPKSTNAMTARLDDLPASNEDDEHEHSGTGICLSRPNEETGQARNSTAANSLSPALALRTDRRVRVRDESGELRELMESLAKAPLRQRCSSGQSSGAPLTENFDL</sequence>
<evidence type="ECO:0000313" key="8">
    <source>
        <dbReference type="Proteomes" id="UP001159659"/>
    </source>
</evidence>
<feature type="region of interest" description="Disordered" evidence="5">
    <location>
        <begin position="791"/>
        <end position="817"/>
    </location>
</feature>
<feature type="compositionally biased region" description="Low complexity" evidence="5">
    <location>
        <begin position="797"/>
        <end position="809"/>
    </location>
</feature>
<keyword evidence="3" id="KW-0862">Zinc</keyword>
<feature type="compositionally biased region" description="Low complexity" evidence="5">
    <location>
        <begin position="591"/>
        <end position="602"/>
    </location>
</feature>
<proteinExistence type="predicted"/>
<dbReference type="CDD" id="cd00065">
    <property type="entry name" value="FYVE_like_SF"/>
    <property type="match status" value="1"/>
</dbReference>
<keyword evidence="2 4" id="KW-0863">Zinc-finger</keyword>
<keyword evidence="1" id="KW-0479">Metal-binding</keyword>
<feature type="region of interest" description="Disordered" evidence="5">
    <location>
        <begin position="350"/>
        <end position="371"/>
    </location>
</feature>
<evidence type="ECO:0000256" key="2">
    <source>
        <dbReference type="ARBA" id="ARBA00022771"/>
    </source>
</evidence>
<feature type="compositionally biased region" description="Polar residues" evidence="5">
    <location>
        <begin position="1014"/>
        <end position="1023"/>
    </location>
</feature>
<dbReference type="Gene3D" id="3.30.530.20">
    <property type="match status" value="1"/>
</dbReference>
<evidence type="ECO:0000259" key="6">
    <source>
        <dbReference type="PROSITE" id="PS50178"/>
    </source>
</evidence>
<accession>A0AAV0STL3</accession>
<dbReference type="EMBL" id="CANTFK010000182">
    <property type="protein sequence ID" value="CAI5708011.1"/>
    <property type="molecule type" value="Genomic_DNA"/>
</dbReference>
<feature type="region of interest" description="Disordered" evidence="5">
    <location>
        <begin position="942"/>
        <end position="982"/>
    </location>
</feature>
<dbReference type="InterPro" id="IPR011011">
    <property type="entry name" value="Znf_FYVE_PHD"/>
</dbReference>
<feature type="region of interest" description="Disordered" evidence="5">
    <location>
        <begin position="832"/>
        <end position="874"/>
    </location>
</feature>
<feature type="region of interest" description="Disordered" evidence="5">
    <location>
        <begin position="385"/>
        <end position="409"/>
    </location>
</feature>
<feature type="compositionally biased region" description="Polar residues" evidence="5">
    <location>
        <begin position="716"/>
        <end position="725"/>
    </location>
</feature>
<dbReference type="Pfam" id="PF01363">
    <property type="entry name" value="FYVE"/>
    <property type="match status" value="1"/>
</dbReference>
<dbReference type="InterPro" id="IPR013083">
    <property type="entry name" value="Znf_RING/FYVE/PHD"/>
</dbReference>
<evidence type="ECO:0000256" key="4">
    <source>
        <dbReference type="PROSITE-ProRule" id="PRU00091"/>
    </source>
</evidence>
<dbReference type="PROSITE" id="PS50178">
    <property type="entry name" value="ZF_FYVE"/>
    <property type="match status" value="1"/>
</dbReference>
<evidence type="ECO:0000256" key="1">
    <source>
        <dbReference type="ARBA" id="ARBA00022723"/>
    </source>
</evidence>
<evidence type="ECO:0000256" key="3">
    <source>
        <dbReference type="ARBA" id="ARBA00022833"/>
    </source>
</evidence>
<dbReference type="SMART" id="SM00064">
    <property type="entry name" value="FYVE"/>
    <property type="match status" value="1"/>
</dbReference>
<comment type="caution">
    <text evidence="7">The sequence shown here is derived from an EMBL/GenBank/DDBJ whole genome shotgun (WGS) entry which is preliminary data.</text>
</comment>
<feature type="domain" description="FYVE-type" evidence="6">
    <location>
        <begin position="287"/>
        <end position="347"/>
    </location>
</feature>
<evidence type="ECO:0000256" key="5">
    <source>
        <dbReference type="SAM" id="MobiDB-lite"/>
    </source>
</evidence>
<feature type="compositionally biased region" description="Polar residues" evidence="5">
    <location>
        <begin position="852"/>
        <end position="874"/>
    </location>
</feature>
<feature type="compositionally biased region" description="Polar residues" evidence="5">
    <location>
        <begin position="965"/>
        <end position="979"/>
    </location>
</feature>
<feature type="region of interest" description="Disordered" evidence="5">
    <location>
        <begin position="1007"/>
        <end position="1031"/>
    </location>
</feature>
<feature type="compositionally biased region" description="Basic and acidic residues" evidence="5">
    <location>
        <begin position="389"/>
        <end position="402"/>
    </location>
</feature>
<dbReference type="AlphaFoldDB" id="A0AAV0STL3"/>
<dbReference type="InterPro" id="IPR000306">
    <property type="entry name" value="Znf_FYVE"/>
</dbReference>
<reference evidence="7" key="1">
    <citation type="submission" date="2022-12" db="EMBL/GenBank/DDBJ databases">
        <authorList>
            <person name="Webb A."/>
        </authorList>
    </citation>
    <scope>NUCLEOTIDE SEQUENCE</scope>
    <source>
        <strain evidence="7">Pf2</strain>
    </source>
</reference>
<feature type="region of interest" description="Disordered" evidence="5">
    <location>
        <begin position="580"/>
        <end position="602"/>
    </location>
</feature>
<name>A0AAV0STL3_9STRA</name>
<evidence type="ECO:0000313" key="7">
    <source>
        <dbReference type="EMBL" id="CAI5708011.1"/>
    </source>
</evidence>
<protein>
    <recommendedName>
        <fullName evidence="6">FYVE-type domain-containing protein</fullName>
    </recommendedName>
</protein>
<dbReference type="Gene3D" id="3.30.40.10">
    <property type="entry name" value="Zinc/RING finger domain, C3HC4 (zinc finger)"/>
    <property type="match status" value="1"/>
</dbReference>
<feature type="compositionally biased region" description="Acidic residues" evidence="5">
    <location>
        <begin position="748"/>
        <end position="759"/>
    </location>
</feature>
<dbReference type="SUPFAM" id="SSF57903">
    <property type="entry name" value="FYVE/PHD zinc finger"/>
    <property type="match status" value="1"/>
</dbReference>
<dbReference type="InterPro" id="IPR023393">
    <property type="entry name" value="START-like_dom_sf"/>
</dbReference>
<organism evidence="7 8">
    <name type="scientific">Peronospora farinosa</name>
    <dbReference type="NCBI Taxonomy" id="134698"/>
    <lineage>
        <taxon>Eukaryota</taxon>
        <taxon>Sar</taxon>
        <taxon>Stramenopiles</taxon>
        <taxon>Oomycota</taxon>
        <taxon>Peronosporomycetes</taxon>
        <taxon>Peronosporales</taxon>
        <taxon>Peronosporaceae</taxon>
        <taxon>Peronospora</taxon>
    </lineage>
</organism>
<dbReference type="PANTHER" id="PTHR43102:SF2">
    <property type="entry name" value="GAF DOMAIN-CONTAINING PROTEIN"/>
    <property type="match status" value="1"/>
</dbReference>
<dbReference type="GO" id="GO:0008270">
    <property type="term" value="F:zinc ion binding"/>
    <property type="evidence" value="ECO:0007669"/>
    <property type="project" value="UniProtKB-KW"/>
</dbReference>
<dbReference type="InterPro" id="IPR017455">
    <property type="entry name" value="Znf_FYVE-rel"/>
</dbReference>
<gene>
    <name evidence="7" type="ORF">PFR002_LOCUS1730</name>
</gene>
<feature type="region of interest" description="Disordered" evidence="5">
    <location>
        <begin position="716"/>
        <end position="777"/>
    </location>
</feature>
<dbReference type="PANTHER" id="PTHR43102">
    <property type="entry name" value="SLR1143 PROTEIN"/>
    <property type="match status" value="1"/>
</dbReference>
<dbReference type="Proteomes" id="UP001159659">
    <property type="component" value="Unassembled WGS sequence"/>
</dbReference>